<feature type="compositionally biased region" description="Pro residues" evidence="1">
    <location>
        <begin position="93"/>
        <end position="103"/>
    </location>
</feature>
<sequence length="189" mass="20453">MTRILVILREESERVSEIKSMHDGRLPPGLLVLGPEVLRNIPLSELLTPSSPSGSMAWIESWLGDSGLHEDNSWLPVPSRPRGVSQSSEMSQVPPPYSPPLPPDESRPVVTSREDSRESLQSPTPSSLLGISRNESGGRWQSVKAKISVIGRLQRSLVKIREASAGRLRWSSTPSVISNGVSSAGTSVS</sequence>
<dbReference type="STRING" id="1314782.A0A165SU09"/>
<feature type="compositionally biased region" description="Basic and acidic residues" evidence="1">
    <location>
        <begin position="104"/>
        <end position="118"/>
    </location>
</feature>
<evidence type="ECO:0000256" key="1">
    <source>
        <dbReference type="SAM" id="MobiDB-lite"/>
    </source>
</evidence>
<gene>
    <name evidence="2" type="ORF">NEOLEDRAFT_332051</name>
</gene>
<organism evidence="2 3">
    <name type="scientific">Neolentinus lepideus HHB14362 ss-1</name>
    <dbReference type="NCBI Taxonomy" id="1314782"/>
    <lineage>
        <taxon>Eukaryota</taxon>
        <taxon>Fungi</taxon>
        <taxon>Dikarya</taxon>
        <taxon>Basidiomycota</taxon>
        <taxon>Agaricomycotina</taxon>
        <taxon>Agaricomycetes</taxon>
        <taxon>Gloeophyllales</taxon>
        <taxon>Gloeophyllaceae</taxon>
        <taxon>Neolentinus</taxon>
    </lineage>
</organism>
<dbReference type="Proteomes" id="UP000076761">
    <property type="component" value="Unassembled WGS sequence"/>
</dbReference>
<feature type="compositionally biased region" description="Polar residues" evidence="1">
    <location>
        <begin position="119"/>
        <end position="135"/>
    </location>
</feature>
<name>A0A165SU09_9AGAM</name>
<dbReference type="InParanoid" id="A0A165SU09"/>
<evidence type="ECO:0000313" key="2">
    <source>
        <dbReference type="EMBL" id="KZT25675.1"/>
    </source>
</evidence>
<evidence type="ECO:0000313" key="3">
    <source>
        <dbReference type="Proteomes" id="UP000076761"/>
    </source>
</evidence>
<reference evidence="2 3" key="1">
    <citation type="journal article" date="2016" name="Mol. Biol. Evol.">
        <title>Comparative Genomics of Early-Diverging Mushroom-Forming Fungi Provides Insights into the Origins of Lignocellulose Decay Capabilities.</title>
        <authorList>
            <person name="Nagy L.G."/>
            <person name="Riley R."/>
            <person name="Tritt A."/>
            <person name="Adam C."/>
            <person name="Daum C."/>
            <person name="Floudas D."/>
            <person name="Sun H."/>
            <person name="Yadav J.S."/>
            <person name="Pangilinan J."/>
            <person name="Larsson K.H."/>
            <person name="Matsuura K."/>
            <person name="Barry K."/>
            <person name="Labutti K."/>
            <person name="Kuo R."/>
            <person name="Ohm R.A."/>
            <person name="Bhattacharya S.S."/>
            <person name="Shirouzu T."/>
            <person name="Yoshinaga Y."/>
            <person name="Martin F.M."/>
            <person name="Grigoriev I.V."/>
            <person name="Hibbett D.S."/>
        </authorList>
    </citation>
    <scope>NUCLEOTIDE SEQUENCE [LARGE SCALE GENOMIC DNA]</scope>
    <source>
        <strain evidence="2 3">HHB14362 ss-1</strain>
    </source>
</reference>
<keyword evidence="3" id="KW-1185">Reference proteome</keyword>
<feature type="region of interest" description="Disordered" evidence="1">
    <location>
        <begin position="73"/>
        <end position="135"/>
    </location>
</feature>
<dbReference type="AlphaFoldDB" id="A0A165SU09"/>
<dbReference type="EMBL" id="KV425570">
    <property type="protein sequence ID" value="KZT25675.1"/>
    <property type="molecule type" value="Genomic_DNA"/>
</dbReference>
<proteinExistence type="predicted"/>
<protein>
    <submittedName>
        <fullName evidence="2">Uncharacterized protein</fullName>
    </submittedName>
</protein>
<accession>A0A165SU09</accession>